<name>A0ABQ5C8A6_9ASTR</name>
<reference evidence="1" key="2">
    <citation type="submission" date="2022-01" db="EMBL/GenBank/DDBJ databases">
        <authorList>
            <person name="Yamashiro T."/>
            <person name="Shiraishi A."/>
            <person name="Satake H."/>
            <person name="Nakayama K."/>
        </authorList>
    </citation>
    <scope>NUCLEOTIDE SEQUENCE</scope>
</reference>
<evidence type="ECO:0000313" key="1">
    <source>
        <dbReference type="EMBL" id="GJT23165.1"/>
    </source>
</evidence>
<protein>
    <submittedName>
        <fullName evidence="1">Uncharacterized protein</fullName>
    </submittedName>
</protein>
<organism evidence="1 2">
    <name type="scientific">Tanacetum coccineum</name>
    <dbReference type="NCBI Taxonomy" id="301880"/>
    <lineage>
        <taxon>Eukaryota</taxon>
        <taxon>Viridiplantae</taxon>
        <taxon>Streptophyta</taxon>
        <taxon>Embryophyta</taxon>
        <taxon>Tracheophyta</taxon>
        <taxon>Spermatophyta</taxon>
        <taxon>Magnoliopsida</taxon>
        <taxon>eudicotyledons</taxon>
        <taxon>Gunneridae</taxon>
        <taxon>Pentapetalae</taxon>
        <taxon>asterids</taxon>
        <taxon>campanulids</taxon>
        <taxon>Asterales</taxon>
        <taxon>Asteraceae</taxon>
        <taxon>Asteroideae</taxon>
        <taxon>Anthemideae</taxon>
        <taxon>Anthemidinae</taxon>
        <taxon>Tanacetum</taxon>
    </lineage>
</organism>
<dbReference type="EMBL" id="BQNB010014032">
    <property type="protein sequence ID" value="GJT23165.1"/>
    <property type="molecule type" value="Genomic_DNA"/>
</dbReference>
<comment type="caution">
    <text evidence="1">The sequence shown here is derived from an EMBL/GenBank/DDBJ whole genome shotgun (WGS) entry which is preliminary data.</text>
</comment>
<gene>
    <name evidence="1" type="ORF">Tco_0893102</name>
</gene>
<keyword evidence="2" id="KW-1185">Reference proteome</keyword>
<reference evidence="1" key="1">
    <citation type="journal article" date="2022" name="Int. J. Mol. Sci.">
        <title>Draft Genome of Tanacetum Coccineum: Genomic Comparison of Closely Related Tanacetum-Family Plants.</title>
        <authorList>
            <person name="Yamashiro T."/>
            <person name="Shiraishi A."/>
            <person name="Nakayama K."/>
            <person name="Satake H."/>
        </authorList>
    </citation>
    <scope>NUCLEOTIDE SEQUENCE</scope>
</reference>
<sequence>MYNVSNFLIEFKDVYGSEAKTFAVVDSVVIKEFGSDNVDVNTDEVIADEDVDLAGNNVFVADKKLFLGDKDVEFCEKNYVVSEKRVLILKRDESGDIADMNKLSYI</sequence>
<dbReference type="Proteomes" id="UP001151760">
    <property type="component" value="Unassembled WGS sequence"/>
</dbReference>
<accession>A0ABQ5C8A6</accession>
<proteinExistence type="predicted"/>
<evidence type="ECO:0000313" key="2">
    <source>
        <dbReference type="Proteomes" id="UP001151760"/>
    </source>
</evidence>